<comment type="caution">
    <text evidence="3">The sequence shown here is derived from an EMBL/GenBank/DDBJ whole genome shotgun (WGS) entry which is preliminary data.</text>
</comment>
<feature type="transmembrane region" description="Helical" evidence="2">
    <location>
        <begin position="51"/>
        <end position="69"/>
    </location>
</feature>
<keyword evidence="2" id="KW-0812">Transmembrane</keyword>
<feature type="transmembrane region" description="Helical" evidence="2">
    <location>
        <begin position="81"/>
        <end position="102"/>
    </location>
</feature>
<reference evidence="4" key="1">
    <citation type="submission" date="2017-10" db="EMBL/GenBank/DDBJ databases">
        <title>Rapid genome shrinkage in a self-fertile nematode reveals novel sperm competition proteins.</title>
        <authorList>
            <person name="Yin D."/>
            <person name="Schwarz E.M."/>
            <person name="Thomas C.G."/>
            <person name="Felde R.L."/>
            <person name="Korf I.F."/>
            <person name="Cutter A.D."/>
            <person name="Schartner C.M."/>
            <person name="Ralston E.J."/>
            <person name="Meyer B.J."/>
            <person name="Haag E.S."/>
        </authorList>
    </citation>
    <scope>NUCLEOTIDE SEQUENCE [LARGE SCALE GENOMIC DNA]</scope>
    <source>
        <strain evidence="4">JU1422</strain>
    </source>
</reference>
<accession>A0A2G5UHA9</accession>
<feature type="transmembrane region" description="Helical" evidence="2">
    <location>
        <begin position="12"/>
        <end position="31"/>
    </location>
</feature>
<keyword evidence="2" id="KW-1133">Transmembrane helix</keyword>
<evidence type="ECO:0000313" key="3">
    <source>
        <dbReference type="EMBL" id="PIC38938.1"/>
    </source>
</evidence>
<feature type="region of interest" description="Disordered" evidence="1">
    <location>
        <begin position="179"/>
        <end position="213"/>
    </location>
</feature>
<evidence type="ECO:0000256" key="1">
    <source>
        <dbReference type="SAM" id="MobiDB-lite"/>
    </source>
</evidence>
<keyword evidence="4" id="KW-1185">Reference proteome</keyword>
<gene>
    <name evidence="3" type="primary">Cnig_chr_III.g10791</name>
    <name evidence="3" type="ORF">B9Z55_010791</name>
</gene>
<evidence type="ECO:0000256" key="2">
    <source>
        <dbReference type="SAM" id="Phobius"/>
    </source>
</evidence>
<dbReference type="EMBL" id="PDUG01000003">
    <property type="protein sequence ID" value="PIC38938.1"/>
    <property type="molecule type" value="Genomic_DNA"/>
</dbReference>
<sequence length="213" mass="24107">MAIISRPPKLMTWIGAIVYSVQALFLIFQFWEYVNKKYDPNQSHMQMIIELIRRIVMIFISGIVFVGFVTEEKVIMKIHILFMTSLLAIPITTLFATVFSFFKSLEGGAMLINNDGAKCINIEGVMCLKVDTIVTIFLLSFRVLPYTSKVHGSSQDSEKLTYGHPGTLPYTSKVYESSQDSEKLTYGHPGTLPYTSKAHESSQDSEELIYPKI</sequence>
<evidence type="ECO:0000313" key="4">
    <source>
        <dbReference type="Proteomes" id="UP000230233"/>
    </source>
</evidence>
<protein>
    <submittedName>
        <fullName evidence="3">Uncharacterized protein</fullName>
    </submittedName>
</protein>
<proteinExistence type="predicted"/>
<dbReference type="AlphaFoldDB" id="A0A2G5UHA9"/>
<organism evidence="3 4">
    <name type="scientific">Caenorhabditis nigoni</name>
    <dbReference type="NCBI Taxonomy" id="1611254"/>
    <lineage>
        <taxon>Eukaryota</taxon>
        <taxon>Metazoa</taxon>
        <taxon>Ecdysozoa</taxon>
        <taxon>Nematoda</taxon>
        <taxon>Chromadorea</taxon>
        <taxon>Rhabditida</taxon>
        <taxon>Rhabditina</taxon>
        <taxon>Rhabditomorpha</taxon>
        <taxon>Rhabditoidea</taxon>
        <taxon>Rhabditidae</taxon>
        <taxon>Peloderinae</taxon>
        <taxon>Caenorhabditis</taxon>
    </lineage>
</organism>
<keyword evidence="2" id="KW-0472">Membrane</keyword>
<dbReference type="Proteomes" id="UP000230233">
    <property type="component" value="Chromosome III"/>
</dbReference>
<name>A0A2G5UHA9_9PELO</name>